<gene>
    <name evidence="1" type="ORF">Patl1_03962</name>
</gene>
<accession>A0ACC1BRX7</accession>
<evidence type="ECO:0000313" key="1">
    <source>
        <dbReference type="EMBL" id="KAJ0101694.1"/>
    </source>
</evidence>
<name>A0ACC1BRX7_9ROSI</name>
<comment type="caution">
    <text evidence="1">The sequence shown here is derived from an EMBL/GenBank/DDBJ whole genome shotgun (WGS) entry which is preliminary data.</text>
</comment>
<reference evidence="2" key="1">
    <citation type="journal article" date="2023" name="G3 (Bethesda)">
        <title>Genome assembly and association tests identify interacting loci associated with vigor, precocity, and sex in interspecific pistachio rootstocks.</title>
        <authorList>
            <person name="Palmer W."/>
            <person name="Jacygrad E."/>
            <person name="Sagayaradj S."/>
            <person name="Cavanaugh K."/>
            <person name="Han R."/>
            <person name="Bertier L."/>
            <person name="Beede B."/>
            <person name="Kafkas S."/>
            <person name="Golino D."/>
            <person name="Preece J."/>
            <person name="Michelmore R."/>
        </authorList>
    </citation>
    <scope>NUCLEOTIDE SEQUENCE [LARGE SCALE GENOMIC DNA]</scope>
</reference>
<dbReference type="Proteomes" id="UP001164250">
    <property type="component" value="Chromosome 3"/>
</dbReference>
<evidence type="ECO:0000313" key="2">
    <source>
        <dbReference type="Proteomes" id="UP001164250"/>
    </source>
</evidence>
<keyword evidence="2" id="KW-1185">Reference proteome</keyword>
<sequence>MTGSVPETDALSSLEEGIQTSPQEGFFRLLMENLHLPTYCLVDCDPYGFDILTTYRFGSMQMAYDAKFLRIPEICWLGAFPSDVEKYGLPQQCLLPLTAHDKKKTEAMLQRCYLQKEVPEWRFELELMLQRGVKFEIEALSVHSLSFLSEEYLPSKIQVLCYNGQLKACVLKVKIHCEICKEKVMQVLQNLHGCYSFVVDAEKGTVEVQGKVNPELILRILGKNGTHAEIKSLRFNSDVQKNQYFYDGENRFRPPWETYPYPKLGPQFIPPQPPPPSLFPLPPPPRPVLPVRMQREVPPAFPSEMPESCILM</sequence>
<proteinExistence type="predicted"/>
<dbReference type="EMBL" id="CM047899">
    <property type="protein sequence ID" value="KAJ0101694.1"/>
    <property type="molecule type" value="Genomic_DNA"/>
</dbReference>
<organism evidence="1 2">
    <name type="scientific">Pistacia atlantica</name>
    <dbReference type="NCBI Taxonomy" id="434234"/>
    <lineage>
        <taxon>Eukaryota</taxon>
        <taxon>Viridiplantae</taxon>
        <taxon>Streptophyta</taxon>
        <taxon>Embryophyta</taxon>
        <taxon>Tracheophyta</taxon>
        <taxon>Spermatophyta</taxon>
        <taxon>Magnoliopsida</taxon>
        <taxon>eudicotyledons</taxon>
        <taxon>Gunneridae</taxon>
        <taxon>Pentapetalae</taxon>
        <taxon>rosids</taxon>
        <taxon>malvids</taxon>
        <taxon>Sapindales</taxon>
        <taxon>Anacardiaceae</taxon>
        <taxon>Pistacia</taxon>
    </lineage>
</organism>
<protein>
    <submittedName>
        <fullName evidence="1">Uncharacterized protein</fullName>
    </submittedName>
</protein>